<dbReference type="InterPro" id="IPR044730">
    <property type="entry name" value="RNase_H-like_dom_plant"/>
</dbReference>
<reference evidence="2 3" key="1">
    <citation type="submission" date="2024-01" db="EMBL/GenBank/DDBJ databases">
        <title>A telomere-to-telomere, gap-free genome of sweet tea (Lithocarpus litseifolius).</title>
        <authorList>
            <person name="Zhou J."/>
        </authorList>
    </citation>
    <scope>NUCLEOTIDE SEQUENCE [LARGE SCALE GENOMIC DNA]</scope>
    <source>
        <strain evidence="2">Zhou-2022a</strain>
        <tissue evidence="2">Leaf</tissue>
    </source>
</reference>
<organism evidence="2 3">
    <name type="scientific">Lithocarpus litseifolius</name>
    <dbReference type="NCBI Taxonomy" id="425828"/>
    <lineage>
        <taxon>Eukaryota</taxon>
        <taxon>Viridiplantae</taxon>
        <taxon>Streptophyta</taxon>
        <taxon>Embryophyta</taxon>
        <taxon>Tracheophyta</taxon>
        <taxon>Spermatophyta</taxon>
        <taxon>Magnoliopsida</taxon>
        <taxon>eudicotyledons</taxon>
        <taxon>Gunneridae</taxon>
        <taxon>Pentapetalae</taxon>
        <taxon>rosids</taxon>
        <taxon>fabids</taxon>
        <taxon>Fagales</taxon>
        <taxon>Fagaceae</taxon>
        <taxon>Lithocarpus</taxon>
    </lineage>
</organism>
<dbReference type="InterPro" id="IPR036397">
    <property type="entry name" value="RNaseH_sf"/>
</dbReference>
<evidence type="ECO:0000313" key="2">
    <source>
        <dbReference type="EMBL" id="KAK9997145.1"/>
    </source>
</evidence>
<evidence type="ECO:0000313" key="3">
    <source>
        <dbReference type="Proteomes" id="UP001459277"/>
    </source>
</evidence>
<dbReference type="CDD" id="cd06222">
    <property type="entry name" value="RNase_H_like"/>
    <property type="match status" value="1"/>
</dbReference>
<dbReference type="InterPro" id="IPR012337">
    <property type="entry name" value="RNaseH-like_sf"/>
</dbReference>
<dbReference type="Gene3D" id="3.30.420.10">
    <property type="entry name" value="Ribonuclease H-like superfamily/Ribonuclease H"/>
    <property type="match status" value="1"/>
</dbReference>
<name>A0AAW2CG37_9ROSI</name>
<comment type="caution">
    <text evidence="2">The sequence shown here is derived from an EMBL/GenBank/DDBJ whole genome shotgun (WGS) entry which is preliminary data.</text>
</comment>
<dbReference type="GO" id="GO:0004523">
    <property type="term" value="F:RNA-DNA hybrid ribonuclease activity"/>
    <property type="evidence" value="ECO:0007669"/>
    <property type="project" value="InterPro"/>
</dbReference>
<keyword evidence="3" id="KW-1185">Reference proteome</keyword>
<sequence length="240" mass="26667">MSVTMFHVFDMGLNLSTYKYGMPGLTAYVGFYEICSPKRGENVFISAASGAVALLSQVLKQAKERLLEFSQQPYPAPPSTVRPATCWRPDKSWFKVNFDGALFCQEHRAGIGVVIRNEEGAVIASLSQKIYMPSTVLEVETMAARRALEFAMEIGVHKVILEGDCEILIKALQSNSHSLAQFGHLAEDVKYLVSKFQTYNLSYVRGQCNVVAHTLAKIAILNPYLLVWMEDVPPDVLSVL</sequence>
<dbReference type="Proteomes" id="UP001459277">
    <property type="component" value="Unassembled WGS sequence"/>
</dbReference>
<dbReference type="SUPFAM" id="SSF53098">
    <property type="entry name" value="Ribonuclease H-like"/>
    <property type="match status" value="1"/>
</dbReference>
<evidence type="ECO:0000259" key="1">
    <source>
        <dbReference type="Pfam" id="PF13456"/>
    </source>
</evidence>
<dbReference type="InterPro" id="IPR052929">
    <property type="entry name" value="RNase_H-like_EbsB-rel"/>
</dbReference>
<gene>
    <name evidence="2" type="ORF">SO802_021831</name>
</gene>
<dbReference type="GO" id="GO:0003676">
    <property type="term" value="F:nucleic acid binding"/>
    <property type="evidence" value="ECO:0007669"/>
    <property type="project" value="InterPro"/>
</dbReference>
<dbReference type="Pfam" id="PF13456">
    <property type="entry name" value="RVT_3"/>
    <property type="match status" value="1"/>
</dbReference>
<accession>A0AAW2CG37</accession>
<protein>
    <recommendedName>
        <fullName evidence="1">RNase H type-1 domain-containing protein</fullName>
    </recommendedName>
</protein>
<feature type="domain" description="RNase H type-1" evidence="1">
    <location>
        <begin position="97"/>
        <end position="218"/>
    </location>
</feature>
<proteinExistence type="predicted"/>
<dbReference type="EMBL" id="JAZDWU010000007">
    <property type="protein sequence ID" value="KAK9997145.1"/>
    <property type="molecule type" value="Genomic_DNA"/>
</dbReference>
<dbReference type="InterPro" id="IPR002156">
    <property type="entry name" value="RNaseH_domain"/>
</dbReference>
<dbReference type="AlphaFoldDB" id="A0AAW2CG37"/>
<dbReference type="InterPro" id="IPR036291">
    <property type="entry name" value="NAD(P)-bd_dom_sf"/>
</dbReference>
<dbReference type="SUPFAM" id="SSF51735">
    <property type="entry name" value="NAD(P)-binding Rossmann-fold domains"/>
    <property type="match status" value="1"/>
</dbReference>
<dbReference type="Gene3D" id="3.40.50.720">
    <property type="entry name" value="NAD(P)-binding Rossmann-like Domain"/>
    <property type="match status" value="1"/>
</dbReference>
<dbReference type="PANTHER" id="PTHR47074">
    <property type="entry name" value="BNAC02G40300D PROTEIN"/>
    <property type="match status" value="1"/>
</dbReference>
<dbReference type="PANTHER" id="PTHR47074:SF48">
    <property type="entry name" value="POLYNUCLEOTIDYL TRANSFERASE, RIBONUCLEASE H-LIKE SUPERFAMILY PROTEIN"/>
    <property type="match status" value="1"/>
</dbReference>